<dbReference type="InterPro" id="IPR036249">
    <property type="entry name" value="Thioredoxin-like_sf"/>
</dbReference>
<evidence type="ECO:0000256" key="5">
    <source>
        <dbReference type="ARBA" id="ARBA00022729"/>
    </source>
</evidence>
<evidence type="ECO:0000256" key="8">
    <source>
        <dbReference type="ARBA" id="ARBA00023136"/>
    </source>
</evidence>
<name>A0AA91SZU8_CLALS</name>
<evidence type="ECO:0000313" key="12">
    <source>
        <dbReference type="Proteomes" id="UP000195602"/>
    </source>
</evidence>
<dbReference type="SUPFAM" id="SSF52833">
    <property type="entry name" value="Thioredoxin-like"/>
    <property type="match status" value="1"/>
</dbReference>
<evidence type="ECO:0000256" key="2">
    <source>
        <dbReference type="ARBA" id="ARBA00004477"/>
    </source>
</evidence>
<accession>A0AA91SZU8</accession>
<feature type="transmembrane region" description="Helical" evidence="9">
    <location>
        <begin position="262"/>
        <end position="279"/>
    </location>
</feature>
<keyword evidence="4 9" id="KW-0812">Transmembrane</keyword>
<comment type="similarity">
    <text evidence="3">Belongs to the OST3/OST6 family.</text>
</comment>
<evidence type="ECO:0000256" key="1">
    <source>
        <dbReference type="ARBA" id="ARBA00002791"/>
    </source>
</evidence>
<dbReference type="Gene3D" id="3.40.30.10">
    <property type="entry name" value="Glutaredoxin"/>
    <property type="match status" value="1"/>
</dbReference>
<dbReference type="PANTHER" id="PTHR12692:SF0">
    <property type="entry name" value="GH11935P"/>
    <property type="match status" value="1"/>
</dbReference>
<sequence>MKFWVPVLFSWLWSVALAAYSNTEMRQILSAKASSGVIDIADDNFEKFLSGARDYHLVVFMSSDSPQLNCILCREVQPAYRAVASSWDHAFPKGVDDGKDVYFLAAEFADNRKLFQLMQLDSIPKIFHFAPSSDSSPRAWLKENTQYQFFQGEHVSLLRQWVASFTGKLFDIYVPPDYGRMAMNACVTFAVVMVVRRFRGTLLNVLNSSFTWGTLSLVLILLFVSGYMFNQIRNTPYVRENGNNIEYIAPNPQAQYGLETQLLSTLYGSLGMAFVLLVNKAGSIRNPKVQFFAVAVVLTAIYFLYSLFLFIFSQKHMGYPYMMFEF</sequence>
<evidence type="ECO:0000256" key="9">
    <source>
        <dbReference type="SAM" id="Phobius"/>
    </source>
</evidence>
<dbReference type="InterPro" id="IPR021149">
    <property type="entry name" value="OligosaccharylTrfase_OST3/OST6"/>
</dbReference>
<feature type="transmembrane region" description="Helical" evidence="9">
    <location>
        <begin position="210"/>
        <end position="229"/>
    </location>
</feature>
<keyword evidence="5 10" id="KW-0732">Signal</keyword>
<evidence type="ECO:0000256" key="7">
    <source>
        <dbReference type="ARBA" id="ARBA00022989"/>
    </source>
</evidence>
<comment type="caution">
    <text evidence="11">The sequence shown here is derived from an EMBL/GenBank/DDBJ whole genome shotgun (WGS) entry which is preliminary data.</text>
</comment>
<evidence type="ECO:0000256" key="6">
    <source>
        <dbReference type="ARBA" id="ARBA00022824"/>
    </source>
</evidence>
<feature type="transmembrane region" description="Helical" evidence="9">
    <location>
        <begin position="178"/>
        <end position="198"/>
    </location>
</feature>
<organism evidence="11 12">
    <name type="scientific">Clavispora lusitaniae</name>
    <name type="common">Candida lusitaniae</name>
    <dbReference type="NCBI Taxonomy" id="36911"/>
    <lineage>
        <taxon>Eukaryota</taxon>
        <taxon>Fungi</taxon>
        <taxon>Dikarya</taxon>
        <taxon>Ascomycota</taxon>
        <taxon>Saccharomycotina</taxon>
        <taxon>Pichiomycetes</taxon>
        <taxon>Metschnikowiaceae</taxon>
        <taxon>Clavispora</taxon>
    </lineage>
</organism>
<evidence type="ECO:0000313" key="11">
    <source>
        <dbReference type="EMBL" id="OVF06217.1"/>
    </source>
</evidence>
<keyword evidence="6" id="KW-0256">Endoplasmic reticulum</keyword>
<keyword evidence="8 9" id="KW-0472">Membrane</keyword>
<dbReference type="GO" id="GO:0008250">
    <property type="term" value="C:oligosaccharyltransferase complex"/>
    <property type="evidence" value="ECO:0007669"/>
    <property type="project" value="TreeGrafter"/>
</dbReference>
<reference evidence="11 12" key="1">
    <citation type="submission" date="2017-04" db="EMBL/GenBank/DDBJ databases">
        <title>Draft genome of the yeast Clavispora lusitaniae type strain CBS 6936.</title>
        <authorList>
            <person name="Durrens P."/>
            <person name="Klopp C."/>
            <person name="Biteau N."/>
            <person name="Fitton-Ouhabi V."/>
            <person name="Dementhon K."/>
            <person name="Accoceberry I."/>
            <person name="Sherman D.J."/>
            <person name="Noel T."/>
        </authorList>
    </citation>
    <scope>NUCLEOTIDE SEQUENCE [LARGE SCALE GENOMIC DNA]</scope>
    <source>
        <strain evidence="11 12">CBS 6936</strain>
    </source>
</reference>
<evidence type="ECO:0000256" key="10">
    <source>
        <dbReference type="SAM" id="SignalP"/>
    </source>
</evidence>
<dbReference type="KEGG" id="clus:A9F13_21g00407"/>
<evidence type="ECO:0000256" key="4">
    <source>
        <dbReference type="ARBA" id="ARBA00022692"/>
    </source>
</evidence>
<proteinExistence type="inferred from homology"/>
<feature type="signal peptide" evidence="10">
    <location>
        <begin position="1"/>
        <end position="18"/>
    </location>
</feature>
<dbReference type="AlphaFoldDB" id="A0AA91SZU8"/>
<dbReference type="EMBL" id="LYUB02000021">
    <property type="protein sequence ID" value="OVF06217.1"/>
    <property type="molecule type" value="Genomic_DNA"/>
</dbReference>
<protein>
    <submittedName>
        <fullName evidence="11">Dolichyl-diphosphooligosaccharide--protein glycotransferase</fullName>
    </submittedName>
</protein>
<feature type="chain" id="PRO_5041650681" evidence="10">
    <location>
        <begin position="19"/>
        <end position="326"/>
    </location>
</feature>
<keyword evidence="7 9" id="KW-1133">Transmembrane helix</keyword>
<evidence type="ECO:0000256" key="3">
    <source>
        <dbReference type="ARBA" id="ARBA00009561"/>
    </source>
</evidence>
<dbReference type="PANTHER" id="PTHR12692">
    <property type="entry name" value="DOLICHYL-DIPHOSPHOOLIGOSACCHARIDE--PROTEIN GLYCOSYLTRANSFERASE-RELATED"/>
    <property type="match status" value="1"/>
</dbReference>
<dbReference type="Pfam" id="PF04756">
    <property type="entry name" value="OST3_OST6"/>
    <property type="match status" value="1"/>
</dbReference>
<dbReference type="GO" id="GO:0018279">
    <property type="term" value="P:protein N-linked glycosylation via asparagine"/>
    <property type="evidence" value="ECO:0007669"/>
    <property type="project" value="TreeGrafter"/>
</dbReference>
<comment type="function">
    <text evidence="1">Subunit of the oligosaccharyl transferase (OST) complex that catalyzes the initial transfer of a defined glycan (Glc(3)Man(9)GlcNAc(2) in eukaryotes) from the lipid carrier dolichol-pyrophosphate to an asparagine residue within an Asn-X-Ser/Thr consensus motif in nascent polypeptide chains, the first step in protein N-glycosylation. N-glycosylation occurs cotranslationally and the complex associates with the Sec61 complex at the channel-forming translocon complex that mediates protein translocation across the endoplasmic reticulum (ER). All subunits are required for a maximal enzyme activity.</text>
</comment>
<comment type="subcellular location">
    <subcellularLocation>
        <location evidence="2">Endoplasmic reticulum membrane</location>
        <topology evidence="2">Multi-pass membrane protein</topology>
    </subcellularLocation>
</comment>
<feature type="transmembrane region" description="Helical" evidence="9">
    <location>
        <begin position="291"/>
        <end position="312"/>
    </location>
</feature>
<gene>
    <name evidence="11" type="ORF">A9F13_21g00407</name>
</gene>
<dbReference type="Proteomes" id="UP000195602">
    <property type="component" value="Unassembled WGS sequence"/>
</dbReference>